<evidence type="ECO:0000313" key="2">
    <source>
        <dbReference type="EMBL" id="MCQ1528328.1"/>
    </source>
</evidence>
<keyword evidence="1" id="KW-0472">Membrane</keyword>
<dbReference type="EMBL" id="JAJEKE010000001">
    <property type="protein sequence ID" value="MCQ1528328.1"/>
    <property type="molecule type" value="Genomic_DNA"/>
</dbReference>
<name>A0ABT1NAP1_9FIRM</name>
<feature type="transmembrane region" description="Helical" evidence="1">
    <location>
        <begin position="68"/>
        <end position="87"/>
    </location>
</feature>
<gene>
    <name evidence="2" type="ORF">LJD61_02035</name>
</gene>
<dbReference type="PIRSF" id="PIRSF002599">
    <property type="entry name" value="Cold_shock_A"/>
    <property type="match status" value="1"/>
</dbReference>
<feature type="transmembrane region" description="Helical" evidence="1">
    <location>
        <begin position="35"/>
        <end position="56"/>
    </location>
</feature>
<keyword evidence="1" id="KW-1133">Transmembrane helix</keyword>
<proteinExistence type="predicted"/>
<protein>
    <submittedName>
        <fullName evidence="2">DUF1294 domain-containing protein</fullName>
    </submittedName>
</protein>
<comment type="caution">
    <text evidence="2">The sequence shown here is derived from an EMBL/GenBank/DDBJ whole genome shotgun (WGS) entry which is preliminary data.</text>
</comment>
<keyword evidence="1" id="KW-0812">Transmembrane</keyword>
<sequence>MVIKVLLIYFLIINIIGYTIMGFDKSKSRRDRWRISEKSLLTIAFLGGALGMLLGMKTFHHKTKKRKFQIGIPILLILNFAVYIYLYTKAS</sequence>
<dbReference type="Proteomes" id="UP001651880">
    <property type="component" value="Unassembled WGS sequence"/>
</dbReference>
<reference evidence="2 3" key="1">
    <citation type="submission" date="2021-10" db="EMBL/GenBank/DDBJ databases">
        <title>Lutispora strain m25 sp. nov., a thermophilic, non-spore-forming bacterium isolated from a lab-scale methanogenic bioreactor digesting anaerobic sludge.</title>
        <authorList>
            <person name="El Houari A."/>
            <person name="Mcdonald J."/>
        </authorList>
    </citation>
    <scope>NUCLEOTIDE SEQUENCE [LARGE SCALE GENOMIC DNA]</scope>
    <source>
        <strain evidence="3">m25</strain>
    </source>
</reference>
<dbReference type="RefSeq" id="WP_255225816.1">
    <property type="nucleotide sequence ID" value="NZ_JAJEKE010000001.1"/>
</dbReference>
<evidence type="ECO:0000313" key="3">
    <source>
        <dbReference type="Proteomes" id="UP001651880"/>
    </source>
</evidence>
<dbReference type="InterPro" id="IPR012156">
    <property type="entry name" value="Cold_shock_CspA"/>
</dbReference>
<accession>A0ABT1NAP1</accession>
<evidence type="ECO:0000256" key="1">
    <source>
        <dbReference type="SAM" id="Phobius"/>
    </source>
</evidence>
<organism evidence="2 3">
    <name type="scientific">Lutispora saccharofermentans</name>
    <dbReference type="NCBI Taxonomy" id="3024236"/>
    <lineage>
        <taxon>Bacteria</taxon>
        <taxon>Bacillati</taxon>
        <taxon>Bacillota</taxon>
        <taxon>Clostridia</taxon>
        <taxon>Lutisporales</taxon>
        <taxon>Lutisporaceae</taxon>
        <taxon>Lutispora</taxon>
    </lineage>
</organism>
<dbReference type="Pfam" id="PF06961">
    <property type="entry name" value="DUF1294"/>
    <property type="match status" value="1"/>
</dbReference>
<dbReference type="InterPro" id="IPR010718">
    <property type="entry name" value="DUF1294"/>
</dbReference>
<keyword evidence="3" id="KW-1185">Reference proteome</keyword>
<feature type="transmembrane region" description="Helical" evidence="1">
    <location>
        <begin position="6"/>
        <end position="23"/>
    </location>
</feature>